<evidence type="ECO:0000313" key="3">
    <source>
        <dbReference type="Proteomes" id="UP001497444"/>
    </source>
</evidence>
<feature type="compositionally biased region" description="Low complexity" evidence="1">
    <location>
        <begin position="60"/>
        <end position="75"/>
    </location>
</feature>
<organism evidence="2 3">
    <name type="scientific">Sphagnum jensenii</name>
    <dbReference type="NCBI Taxonomy" id="128206"/>
    <lineage>
        <taxon>Eukaryota</taxon>
        <taxon>Viridiplantae</taxon>
        <taxon>Streptophyta</taxon>
        <taxon>Embryophyta</taxon>
        <taxon>Bryophyta</taxon>
        <taxon>Sphagnophytina</taxon>
        <taxon>Sphagnopsida</taxon>
        <taxon>Sphagnales</taxon>
        <taxon>Sphagnaceae</taxon>
        <taxon>Sphagnum</taxon>
    </lineage>
</organism>
<accession>A0ABP0W203</accession>
<dbReference type="Proteomes" id="UP001497444">
    <property type="component" value="Chromosome 12"/>
</dbReference>
<protein>
    <submittedName>
        <fullName evidence="2">Uncharacterized protein</fullName>
    </submittedName>
</protein>
<feature type="region of interest" description="Disordered" evidence="1">
    <location>
        <begin position="50"/>
        <end position="93"/>
    </location>
</feature>
<sequence>MSTRCQLKQLTPVVTSQKPLNLMMGKLAPILVALPRGQKLEVVVKGGKAAAPAPVPAPAPAKKAPALAPSSSEAPTSVLGVPAPAPSPGPSVSNYFRMKPLVYSVASEA</sequence>
<name>A0ABP0W203_9BRYO</name>
<keyword evidence="3" id="KW-1185">Reference proteome</keyword>
<proteinExistence type="predicted"/>
<evidence type="ECO:0000256" key="1">
    <source>
        <dbReference type="SAM" id="MobiDB-lite"/>
    </source>
</evidence>
<evidence type="ECO:0000313" key="2">
    <source>
        <dbReference type="EMBL" id="CAK9259615.1"/>
    </source>
</evidence>
<gene>
    <name evidence="2" type="ORF">CSSPJE1EN1_LOCUS5093</name>
</gene>
<dbReference type="EMBL" id="OZ020107">
    <property type="protein sequence ID" value="CAK9259615.1"/>
    <property type="molecule type" value="Genomic_DNA"/>
</dbReference>
<reference evidence="2" key="1">
    <citation type="submission" date="2024-02" db="EMBL/GenBank/DDBJ databases">
        <authorList>
            <consortium name="ELIXIR-Norway"/>
            <consortium name="Elixir Norway"/>
        </authorList>
    </citation>
    <scope>NUCLEOTIDE SEQUENCE</scope>
</reference>